<feature type="compositionally biased region" description="Low complexity" evidence="10">
    <location>
        <begin position="21"/>
        <end position="39"/>
    </location>
</feature>
<sequence length="368" mass="39416">MTVTPIWGAAAAKTKKKAAKKAATSTDSTDTTSSSTNSTISRSLTTAAAGPATMNKDLGQHLLKNPQLAAAITAVAGIAAGDTVVEIGPGTGNLTVHILASPAARVIAMEMDPRMVHELERRFAPEIAAGRLRVVEGDFLKKFDEVVRHEQAAGRHGIDLVISNTPYQISSPLVYKLLEQLAVDPAAARERPTRALVLMFQQEFVDRLLAAPGTPHYGKLPVLVNQYGCGGIEYVCKVGKNNFRPPPKVESAVVKVNLLAPAEAAAAGTTGREFVSFAEFDGLVRHVFTRKNKTFASCFSSKSVLRELEAIYNRRHPDAVAAETSALVKAAVEAALANFVDVRPSKCGHEVFWDLLLAFHANGIYFST</sequence>
<evidence type="ECO:0000256" key="4">
    <source>
        <dbReference type="ARBA" id="ARBA00022679"/>
    </source>
</evidence>
<feature type="binding site" evidence="8">
    <location>
        <position position="61"/>
    </location>
    <ligand>
        <name>S-adenosyl-L-methionine</name>
        <dbReference type="ChEBI" id="CHEBI:59789"/>
    </ligand>
</feature>
<dbReference type="GO" id="GO:0003723">
    <property type="term" value="F:RNA binding"/>
    <property type="evidence" value="ECO:0007669"/>
    <property type="project" value="UniProtKB-UniRule"/>
</dbReference>
<dbReference type="SUPFAM" id="SSF53335">
    <property type="entry name" value="S-adenosyl-L-methionine-dependent methyltransferases"/>
    <property type="match status" value="1"/>
</dbReference>
<evidence type="ECO:0000256" key="5">
    <source>
        <dbReference type="ARBA" id="ARBA00022691"/>
    </source>
</evidence>
<protein>
    <recommendedName>
        <fullName evidence="9">rRNA adenine N(6)-methyltransferase</fullName>
        <ecNumber evidence="9">2.1.1.-</ecNumber>
    </recommendedName>
</protein>
<dbReference type="NCBIfam" id="TIGR00755">
    <property type="entry name" value="ksgA"/>
    <property type="match status" value="1"/>
</dbReference>
<keyword evidence="6 8" id="KW-0694">RNA-binding</keyword>
<dbReference type="GO" id="GO:0052909">
    <property type="term" value="F:18S rRNA (adenine(1779)-N(6)/adenine(1780)-N(6))-dimethyltransferase activity"/>
    <property type="evidence" value="ECO:0007669"/>
    <property type="project" value="UniProtKB-EC"/>
</dbReference>
<dbReference type="EMBL" id="CCBN010000015">
    <property type="protein sequence ID" value="CDO56529.1"/>
    <property type="molecule type" value="Genomic_DNA"/>
</dbReference>
<evidence type="ECO:0000256" key="2">
    <source>
        <dbReference type="ARBA" id="ARBA00022552"/>
    </source>
</evidence>
<reference evidence="12" key="1">
    <citation type="submission" date="2014-03" db="EMBL/GenBank/DDBJ databases">
        <authorList>
            <person name="Casaregola S."/>
        </authorList>
    </citation>
    <scope>NUCLEOTIDE SEQUENCE [LARGE SCALE GENOMIC DNA]</scope>
    <source>
        <strain evidence="12">CLIB 918</strain>
    </source>
</reference>
<accession>A0A0J9XGS0</accession>
<dbReference type="Pfam" id="PF00398">
    <property type="entry name" value="RrnaAD"/>
    <property type="match status" value="1"/>
</dbReference>
<dbReference type="AlphaFoldDB" id="A0A0J9XGS0"/>
<dbReference type="InterPro" id="IPR020598">
    <property type="entry name" value="rRNA_Ade_methylase_Trfase_N"/>
</dbReference>
<dbReference type="InterPro" id="IPR020596">
    <property type="entry name" value="rRNA_Ade_Mease_Trfase_CS"/>
</dbReference>
<dbReference type="PROSITE" id="PS51689">
    <property type="entry name" value="SAM_RNA_A_N6_MT"/>
    <property type="match status" value="1"/>
</dbReference>
<name>A0A0J9XGS0_GEOCN</name>
<dbReference type="InterPro" id="IPR011530">
    <property type="entry name" value="rRNA_adenine_dimethylase"/>
</dbReference>
<dbReference type="OrthoDB" id="74991at2759"/>
<dbReference type="CDD" id="cd02440">
    <property type="entry name" value="AdoMet_MTases"/>
    <property type="match status" value="1"/>
</dbReference>
<proteinExistence type="inferred from homology"/>
<evidence type="ECO:0000256" key="6">
    <source>
        <dbReference type="ARBA" id="ARBA00022884"/>
    </source>
</evidence>
<keyword evidence="13" id="KW-1185">Reference proteome</keyword>
<evidence type="ECO:0000256" key="8">
    <source>
        <dbReference type="PROSITE-ProRule" id="PRU01026"/>
    </source>
</evidence>
<keyword evidence="2 9" id="KW-0698">rRNA processing</keyword>
<dbReference type="Proteomes" id="UP000242525">
    <property type="component" value="Unassembled WGS sequence"/>
</dbReference>
<dbReference type="SMART" id="SM00650">
    <property type="entry name" value="rADc"/>
    <property type="match status" value="1"/>
</dbReference>
<comment type="catalytic activity">
    <reaction evidence="7">
        <text>adenosine(1779)/adenosine(1780) in 18S rRNA + 4 S-adenosyl-L-methionine = N(6)-dimethyladenosine(1779)/N(6)-dimethyladenosine(1780) in 18S rRNA + 4 S-adenosyl-L-homocysteine + 4 H(+)</text>
        <dbReference type="Rhea" id="RHEA:42780"/>
        <dbReference type="Rhea" id="RHEA-COMP:10234"/>
        <dbReference type="Rhea" id="RHEA-COMP:10236"/>
        <dbReference type="ChEBI" id="CHEBI:15378"/>
        <dbReference type="ChEBI" id="CHEBI:57856"/>
        <dbReference type="ChEBI" id="CHEBI:59789"/>
        <dbReference type="ChEBI" id="CHEBI:74411"/>
        <dbReference type="ChEBI" id="CHEBI:74493"/>
        <dbReference type="EC" id="2.1.1.183"/>
    </reaction>
</comment>
<feature type="binding site" evidence="8">
    <location>
        <position position="63"/>
    </location>
    <ligand>
        <name>S-adenosyl-L-methionine</name>
        <dbReference type="ChEBI" id="CHEBI:59789"/>
    </ligand>
</feature>
<evidence type="ECO:0000256" key="7">
    <source>
        <dbReference type="ARBA" id="ARBA00049478"/>
    </source>
</evidence>
<comment type="function">
    <text evidence="1">Specifically dimethylates two adjacent adenosines in the loop of a conserved hairpin near the 3'-end of 18S rRNA in the 40S particle.</text>
</comment>
<dbReference type="InterPro" id="IPR029063">
    <property type="entry name" value="SAM-dependent_MTases_sf"/>
</dbReference>
<dbReference type="PANTHER" id="PTHR11727">
    <property type="entry name" value="DIMETHYLADENOSINE TRANSFERASE"/>
    <property type="match status" value="1"/>
</dbReference>
<evidence type="ECO:0000313" key="12">
    <source>
        <dbReference type="EMBL" id="CDO56529.1"/>
    </source>
</evidence>
<evidence type="ECO:0000256" key="1">
    <source>
        <dbReference type="ARBA" id="ARBA00002977"/>
    </source>
</evidence>
<dbReference type="InterPro" id="IPR001737">
    <property type="entry name" value="KsgA/Erm"/>
</dbReference>
<feature type="binding site" evidence="8">
    <location>
        <position position="138"/>
    </location>
    <ligand>
        <name>S-adenosyl-L-methionine</name>
        <dbReference type="ChEBI" id="CHEBI:59789"/>
    </ligand>
</feature>
<keyword evidence="5 8" id="KW-0949">S-adenosyl-L-methionine</keyword>
<dbReference type="PANTHER" id="PTHR11727:SF7">
    <property type="entry name" value="DIMETHYLADENOSINE TRANSFERASE-RELATED"/>
    <property type="match status" value="1"/>
</dbReference>
<dbReference type="EC" id="2.1.1.-" evidence="9"/>
<evidence type="ECO:0000259" key="11">
    <source>
        <dbReference type="SMART" id="SM00650"/>
    </source>
</evidence>
<comment type="caution">
    <text evidence="12">The sequence shown here is derived from an EMBL/GenBank/DDBJ whole genome shotgun (WGS) entry which is preliminary data.</text>
</comment>
<evidence type="ECO:0000256" key="9">
    <source>
        <dbReference type="RuleBase" id="RU362106"/>
    </source>
</evidence>
<feature type="binding site" evidence="8">
    <location>
        <position position="88"/>
    </location>
    <ligand>
        <name>S-adenosyl-L-methionine</name>
        <dbReference type="ChEBI" id="CHEBI:59789"/>
    </ligand>
</feature>
<feature type="region of interest" description="Disordered" evidence="10">
    <location>
        <begin position="17"/>
        <end position="42"/>
    </location>
</feature>
<dbReference type="GO" id="GO:0005730">
    <property type="term" value="C:nucleolus"/>
    <property type="evidence" value="ECO:0007669"/>
    <property type="project" value="TreeGrafter"/>
</dbReference>
<feature type="binding site" evidence="8">
    <location>
        <position position="110"/>
    </location>
    <ligand>
        <name>S-adenosyl-L-methionine</name>
        <dbReference type="ChEBI" id="CHEBI:59789"/>
    </ligand>
</feature>
<keyword evidence="4 8" id="KW-0808">Transferase</keyword>
<evidence type="ECO:0000313" key="13">
    <source>
        <dbReference type="Proteomes" id="UP000242525"/>
    </source>
</evidence>
<evidence type="ECO:0000256" key="3">
    <source>
        <dbReference type="ARBA" id="ARBA00022603"/>
    </source>
</evidence>
<dbReference type="Gene3D" id="1.10.8.480">
    <property type="match status" value="1"/>
</dbReference>
<dbReference type="PROSITE" id="PS01131">
    <property type="entry name" value="RRNA_A_DIMETH"/>
    <property type="match status" value="1"/>
</dbReference>
<gene>
    <name evidence="12" type="ORF">BN980_GECA15s02529g</name>
</gene>
<organism evidence="12 13">
    <name type="scientific">Geotrichum candidum</name>
    <name type="common">Oospora lactis</name>
    <name type="synonym">Dipodascus geotrichum</name>
    <dbReference type="NCBI Taxonomy" id="1173061"/>
    <lineage>
        <taxon>Eukaryota</taxon>
        <taxon>Fungi</taxon>
        <taxon>Dikarya</taxon>
        <taxon>Ascomycota</taxon>
        <taxon>Saccharomycotina</taxon>
        <taxon>Dipodascomycetes</taxon>
        <taxon>Dipodascales</taxon>
        <taxon>Dipodascaceae</taxon>
        <taxon>Geotrichum</taxon>
    </lineage>
</organism>
<comment type="similarity">
    <text evidence="8 9">Belongs to the class I-like SAM-binding methyltransferase superfamily. rRNA adenine N(6)-methyltransferase family.</text>
</comment>
<dbReference type="STRING" id="1173061.A0A0J9XGS0"/>
<feature type="domain" description="Ribosomal RNA adenine methylase transferase N-terminal" evidence="11">
    <location>
        <begin position="68"/>
        <end position="260"/>
    </location>
</feature>
<keyword evidence="3 8" id="KW-0489">Methyltransferase</keyword>
<evidence type="ECO:0000256" key="10">
    <source>
        <dbReference type="SAM" id="MobiDB-lite"/>
    </source>
</evidence>
<feature type="binding site" evidence="8">
    <location>
        <position position="164"/>
    </location>
    <ligand>
        <name>S-adenosyl-L-methionine</name>
        <dbReference type="ChEBI" id="CHEBI:59789"/>
    </ligand>
</feature>
<dbReference type="Gene3D" id="3.40.50.150">
    <property type="entry name" value="Vaccinia Virus protein VP39"/>
    <property type="match status" value="1"/>
</dbReference>